<dbReference type="Pfam" id="PF13727">
    <property type="entry name" value="CoA_binding_3"/>
    <property type="match status" value="1"/>
</dbReference>
<dbReference type="Gene3D" id="3.40.50.720">
    <property type="entry name" value="NAD(P)-binding Rossmann-like Domain"/>
    <property type="match status" value="1"/>
</dbReference>
<dbReference type="OrthoDB" id="9808602at2"/>
<evidence type="ECO:0000256" key="4">
    <source>
        <dbReference type="ARBA" id="ARBA00022692"/>
    </source>
</evidence>
<evidence type="ECO:0000259" key="8">
    <source>
        <dbReference type="Pfam" id="PF02397"/>
    </source>
</evidence>
<reference evidence="9 10" key="1">
    <citation type="submission" date="2019-03" db="EMBL/GenBank/DDBJ databases">
        <title>Seongchinamella monodicae gen. nov., sp. nov., a novel member of the Gammaproteobacteria isolated from a tidal mudflat of beach.</title>
        <authorList>
            <person name="Yang H.G."/>
            <person name="Kang J.W."/>
            <person name="Lee S.D."/>
        </authorList>
    </citation>
    <scope>NUCLEOTIDE SEQUENCE [LARGE SCALE GENOMIC DNA]</scope>
    <source>
        <strain evidence="9 10">GH4-78</strain>
    </source>
</reference>
<keyword evidence="4 7" id="KW-0812">Transmembrane</keyword>
<dbReference type="Proteomes" id="UP000295554">
    <property type="component" value="Unassembled WGS sequence"/>
</dbReference>
<organism evidence="9 10">
    <name type="scientific">Seongchinamella unica</name>
    <dbReference type="NCBI Taxonomy" id="2547392"/>
    <lineage>
        <taxon>Bacteria</taxon>
        <taxon>Pseudomonadati</taxon>
        <taxon>Pseudomonadota</taxon>
        <taxon>Gammaproteobacteria</taxon>
        <taxon>Cellvibrionales</taxon>
        <taxon>Halieaceae</taxon>
        <taxon>Seongchinamella</taxon>
    </lineage>
</organism>
<dbReference type="PANTHER" id="PTHR30576:SF0">
    <property type="entry name" value="UNDECAPRENYL-PHOSPHATE N-ACETYLGALACTOSAMINYL 1-PHOSPHATE TRANSFERASE-RELATED"/>
    <property type="match status" value="1"/>
</dbReference>
<keyword evidence="5 7" id="KW-1133">Transmembrane helix</keyword>
<evidence type="ECO:0000256" key="6">
    <source>
        <dbReference type="ARBA" id="ARBA00023136"/>
    </source>
</evidence>
<feature type="transmembrane region" description="Helical" evidence="7">
    <location>
        <begin position="86"/>
        <end position="106"/>
    </location>
</feature>
<keyword evidence="6 7" id="KW-0472">Membrane</keyword>
<evidence type="ECO:0000313" key="10">
    <source>
        <dbReference type="Proteomes" id="UP000295554"/>
    </source>
</evidence>
<evidence type="ECO:0000256" key="3">
    <source>
        <dbReference type="ARBA" id="ARBA00022679"/>
    </source>
</evidence>
<sequence>MNTISAKGYLREHSNLLLWLMRTLDILLSLGSCAIAYQIVFSDGRPPPSILHYQIAIILSVLLQLVVFHAVDLYRAWRGEDQLREFTQLLLAWSIIFAILVFLSVITKTSASFSRAWMLMWFTGGYLALMFARLLLRRVLAKMRARGYNLRHVVLLADGETGQRVLENLLASPETGFNIQGYYSSMPLLNDPANVHKGSLAEGVEYVKTNRVDQIWIAMPLREEDLIEKIMAELRDVTADIRLVPDFFGFRLINHSITTIANMAVVNLSMTPMDGVNRWVKALEDRILSCIILVLISPLLLLIAIAVKLSSPGPVLYSQERLSWNGKPFKMHKFRTMPVDVESDSGPVWATQGETRATRVGSFLRKTSLDEMPQFWNVLKGDMSIVGPRPERPVFVEQFKSEVPSYMQKHKVKAGITGWAQVNGWRGNTDLQKRIEHDLYYIENWSLGLDLKIILMTLARGFINKNAY</sequence>
<feature type="transmembrane region" description="Helical" evidence="7">
    <location>
        <begin position="118"/>
        <end position="136"/>
    </location>
</feature>
<feature type="transmembrane region" description="Helical" evidence="7">
    <location>
        <begin position="51"/>
        <end position="74"/>
    </location>
</feature>
<keyword evidence="3 9" id="KW-0808">Transferase</keyword>
<gene>
    <name evidence="9" type="ORF">E2F43_18055</name>
</gene>
<dbReference type="GO" id="GO:0089702">
    <property type="term" value="F:undecaprenyl-phosphate glucose phosphotransferase activity"/>
    <property type="evidence" value="ECO:0007669"/>
    <property type="project" value="UniProtKB-EC"/>
</dbReference>
<evidence type="ECO:0000313" key="9">
    <source>
        <dbReference type="EMBL" id="TDG11618.1"/>
    </source>
</evidence>
<dbReference type="GO" id="GO:0016020">
    <property type="term" value="C:membrane"/>
    <property type="evidence" value="ECO:0007669"/>
    <property type="project" value="UniProtKB-SubCell"/>
</dbReference>
<evidence type="ECO:0000256" key="2">
    <source>
        <dbReference type="ARBA" id="ARBA00006464"/>
    </source>
</evidence>
<evidence type="ECO:0000256" key="1">
    <source>
        <dbReference type="ARBA" id="ARBA00004141"/>
    </source>
</evidence>
<dbReference type="EMBL" id="SMSE01000005">
    <property type="protein sequence ID" value="TDG11618.1"/>
    <property type="molecule type" value="Genomic_DNA"/>
</dbReference>
<dbReference type="NCBIfam" id="TIGR03025">
    <property type="entry name" value="EPS_sugtrans"/>
    <property type="match status" value="1"/>
</dbReference>
<comment type="similarity">
    <text evidence="2">Belongs to the bacterial sugar transferase family.</text>
</comment>
<evidence type="ECO:0000256" key="7">
    <source>
        <dbReference type="SAM" id="Phobius"/>
    </source>
</evidence>
<name>A0A4R5LN54_9GAMM</name>
<comment type="subcellular location">
    <subcellularLocation>
        <location evidence="1">Membrane</location>
        <topology evidence="1">Multi-pass membrane protein</topology>
    </subcellularLocation>
</comment>
<comment type="caution">
    <text evidence="9">The sequence shown here is derived from an EMBL/GenBank/DDBJ whole genome shotgun (WGS) entry which is preliminary data.</text>
</comment>
<protein>
    <submittedName>
        <fullName evidence="9">Undecaprenyl-phosphate glucose phosphotransferase</fullName>
        <ecNumber evidence="9">2.7.8.31</ecNumber>
    </submittedName>
</protein>
<accession>A0A4R5LN54</accession>
<dbReference type="AlphaFoldDB" id="A0A4R5LN54"/>
<dbReference type="InterPro" id="IPR003362">
    <property type="entry name" value="Bact_transf"/>
</dbReference>
<feature type="domain" description="Bacterial sugar transferase" evidence="8">
    <location>
        <begin position="281"/>
        <end position="460"/>
    </location>
</feature>
<dbReference type="Pfam" id="PF02397">
    <property type="entry name" value="Bac_transf"/>
    <property type="match status" value="1"/>
</dbReference>
<dbReference type="PANTHER" id="PTHR30576">
    <property type="entry name" value="COLANIC BIOSYNTHESIS UDP-GLUCOSE LIPID CARRIER TRANSFERASE"/>
    <property type="match status" value="1"/>
</dbReference>
<evidence type="ECO:0000256" key="5">
    <source>
        <dbReference type="ARBA" id="ARBA00022989"/>
    </source>
</evidence>
<keyword evidence="10" id="KW-1185">Reference proteome</keyword>
<feature type="transmembrane region" description="Helical" evidence="7">
    <location>
        <begin position="287"/>
        <end position="307"/>
    </location>
</feature>
<dbReference type="NCBIfam" id="TIGR03023">
    <property type="entry name" value="WcaJ_sugtrans"/>
    <property type="match status" value="1"/>
</dbReference>
<dbReference type="InterPro" id="IPR017473">
    <property type="entry name" value="Undecaprenyl-P_gluc_Ptfrase"/>
</dbReference>
<dbReference type="InterPro" id="IPR017475">
    <property type="entry name" value="EPS_sugar_tfrase"/>
</dbReference>
<dbReference type="RefSeq" id="WP_133215358.1">
    <property type="nucleotide sequence ID" value="NZ_SMSE01000005.1"/>
</dbReference>
<proteinExistence type="inferred from homology"/>
<feature type="transmembrane region" description="Helical" evidence="7">
    <location>
        <begin position="16"/>
        <end position="39"/>
    </location>
</feature>
<dbReference type="EC" id="2.7.8.31" evidence="9"/>